<comment type="subcellular location">
    <subcellularLocation>
        <location evidence="1 10">Cell membrane</location>
        <topology evidence="1 10">Multi-pass membrane protein</topology>
    </subcellularLocation>
</comment>
<dbReference type="AlphaFoldDB" id="A0A845QHW4"/>
<evidence type="ECO:0000256" key="5">
    <source>
        <dbReference type="ARBA" id="ARBA00022856"/>
    </source>
</evidence>
<dbReference type="PANTHER" id="PTHR43386:SF24">
    <property type="entry name" value="OLIGOPEPTIDE TRANSPORT SYSTEM PERMEASE PROTEIN AMID"/>
    <property type="match status" value="1"/>
</dbReference>
<keyword evidence="6" id="KW-0653">Protein transport</keyword>
<dbReference type="PROSITE" id="PS50928">
    <property type="entry name" value="ABC_TM1"/>
    <property type="match status" value="1"/>
</dbReference>
<keyword evidence="8 10" id="KW-0472">Membrane</keyword>
<feature type="transmembrane region" description="Helical" evidence="10">
    <location>
        <begin position="45"/>
        <end position="65"/>
    </location>
</feature>
<evidence type="ECO:0000256" key="3">
    <source>
        <dbReference type="ARBA" id="ARBA00022475"/>
    </source>
</evidence>
<keyword evidence="5" id="KW-0571">Peptide transport</keyword>
<feature type="transmembrane region" description="Helical" evidence="10">
    <location>
        <begin position="144"/>
        <end position="163"/>
    </location>
</feature>
<evidence type="ECO:0000256" key="9">
    <source>
        <dbReference type="ARBA" id="ARBA00024202"/>
    </source>
</evidence>
<evidence type="ECO:0000256" key="10">
    <source>
        <dbReference type="RuleBase" id="RU363032"/>
    </source>
</evidence>
<dbReference type="Gene3D" id="1.10.3720.10">
    <property type="entry name" value="MetI-like"/>
    <property type="match status" value="1"/>
</dbReference>
<feature type="transmembrane region" description="Helical" evidence="10">
    <location>
        <begin position="169"/>
        <end position="188"/>
    </location>
</feature>
<keyword evidence="4 10" id="KW-0812">Transmembrane</keyword>
<reference evidence="12 13" key="1">
    <citation type="submission" date="2018-08" db="EMBL/GenBank/DDBJ databases">
        <title>Murine metabolic-syndrome-specific gut microbial biobank.</title>
        <authorList>
            <person name="Liu C."/>
        </authorList>
    </citation>
    <scope>NUCLEOTIDE SEQUENCE [LARGE SCALE GENOMIC DNA]</scope>
    <source>
        <strain evidence="12 13">28</strain>
    </source>
</reference>
<evidence type="ECO:0000256" key="2">
    <source>
        <dbReference type="ARBA" id="ARBA00022448"/>
    </source>
</evidence>
<dbReference type="Pfam" id="PF12911">
    <property type="entry name" value="OppC_N"/>
    <property type="match status" value="1"/>
</dbReference>
<evidence type="ECO:0000256" key="6">
    <source>
        <dbReference type="ARBA" id="ARBA00022927"/>
    </source>
</evidence>
<dbReference type="GO" id="GO:0015031">
    <property type="term" value="P:protein transport"/>
    <property type="evidence" value="ECO:0007669"/>
    <property type="project" value="UniProtKB-KW"/>
</dbReference>
<comment type="similarity">
    <text evidence="9">Belongs to the binding-protein-dependent transport system permease family. OppBC subfamily.</text>
</comment>
<dbReference type="Pfam" id="PF00528">
    <property type="entry name" value="BPD_transp_1"/>
    <property type="match status" value="1"/>
</dbReference>
<comment type="caution">
    <text evidence="12">The sequence shown here is derived from an EMBL/GenBank/DDBJ whole genome shotgun (WGS) entry which is preliminary data.</text>
</comment>
<feature type="transmembrane region" description="Helical" evidence="10">
    <location>
        <begin position="277"/>
        <end position="298"/>
    </location>
</feature>
<evidence type="ECO:0000256" key="4">
    <source>
        <dbReference type="ARBA" id="ARBA00022692"/>
    </source>
</evidence>
<evidence type="ECO:0000256" key="1">
    <source>
        <dbReference type="ARBA" id="ARBA00004651"/>
    </source>
</evidence>
<keyword evidence="3" id="KW-1003">Cell membrane</keyword>
<feature type="transmembrane region" description="Helical" evidence="10">
    <location>
        <begin position="219"/>
        <end position="240"/>
    </location>
</feature>
<dbReference type="GO" id="GO:0055085">
    <property type="term" value="P:transmembrane transport"/>
    <property type="evidence" value="ECO:0007669"/>
    <property type="project" value="InterPro"/>
</dbReference>
<dbReference type="RefSeq" id="WP_160200572.1">
    <property type="nucleotide sequence ID" value="NZ_QXWK01000001.1"/>
</dbReference>
<evidence type="ECO:0000256" key="7">
    <source>
        <dbReference type="ARBA" id="ARBA00022989"/>
    </source>
</evidence>
<evidence type="ECO:0000313" key="13">
    <source>
        <dbReference type="Proteomes" id="UP000446866"/>
    </source>
</evidence>
<dbReference type="CDD" id="cd06261">
    <property type="entry name" value="TM_PBP2"/>
    <property type="match status" value="1"/>
</dbReference>
<gene>
    <name evidence="12" type="ORF">D0435_01135</name>
</gene>
<dbReference type="InterPro" id="IPR050366">
    <property type="entry name" value="BP-dependent_transpt_permease"/>
</dbReference>
<dbReference type="GO" id="GO:0005886">
    <property type="term" value="C:plasma membrane"/>
    <property type="evidence" value="ECO:0007669"/>
    <property type="project" value="UniProtKB-SubCell"/>
</dbReference>
<organism evidence="12 13">
    <name type="scientific">Anaerotruncus colihominis</name>
    <dbReference type="NCBI Taxonomy" id="169435"/>
    <lineage>
        <taxon>Bacteria</taxon>
        <taxon>Bacillati</taxon>
        <taxon>Bacillota</taxon>
        <taxon>Clostridia</taxon>
        <taxon>Eubacteriales</taxon>
        <taxon>Oscillospiraceae</taxon>
        <taxon>Anaerotruncus</taxon>
    </lineage>
</organism>
<feature type="domain" description="ABC transmembrane type-1" evidence="11">
    <location>
        <begin position="105"/>
        <end position="295"/>
    </location>
</feature>
<keyword evidence="7 10" id="KW-1133">Transmembrane helix</keyword>
<dbReference type="EMBL" id="QXWK01000001">
    <property type="protein sequence ID" value="NBH60277.1"/>
    <property type="molecule type" value="Genomic_DNA"/>
</dbReference>
<feature type="transmembrane region" description="Helical" evidence="10">
    <location>
        <begin position="107"/>
        <end position="132"/>
    </location>
</feature>
<dbReference type="Proteomes" id="UP000446866">
    <property type="component" value="Unassembled WGS sequence"/>
</dbReference>
<dbReference type="GO" id="GO:0015833">
    <property type="term" value="P:peptide transport"/>
    <property type="evidence" value="ECO:0007669"/>
    <property type="project" value="UniProtKB-KW"/>
</dbReference>
<evidence type="ECO:0000313" key="12">
    <source>
        <dbReference type="EMBL" id="NBH60277.1"/>
    </source>
</evidence>
<proteinExistence type="inferred from homology"/>
<evidence type="ECO:0000259" key="11">
    <source>
        <dbReference type="PROSITE" id="PS50928"/>
    </source>
</evidence>
<sequence>MTQTKFRKDDLSALVQSDGFAEVISRPPTTFMKDVWRNFKKRKTAIVALWILALILLLVLIGPMISQYNYYSNDYSAINCRPGGEHWFGTDTLGRDLWVRVWQGGRISLFIAVAATLIPYLIGMTVGGFAGYFGGVVDMVIMRIIDILMGIPSLIYNILLMMVLGSGNIFTLIIAFSLTGWLGAARTTRALVLQNKERDFVMASTVLGASSKRLVFKHLIPNALGILVVEMTLLIPSVIFNEAFLSFIGLGVAPPTPSWGQLIKIASESFKSYPYQFIIPCIFVSITLLCFNLIGDGLRDALDPRLRS</sequence>
<keyword evidence="13" id="KW-1185">Reference proteome</keyword>
<name>A0A845QHW4_9FIRM</name>
<dbReference type="PANTHER" id="PTHR43386">
    <property type="entry name" value="OLIGOPEPTIDE TRANSPORT SYSTEM PERMEASE PROTEIN APPC"/>
    <property type="match status" value="1"/>
</dbReference>
<accession>A0A845QHW4</accession>
<dbReference type="InterPro" id="IPR035906">
    <property type="entry name" value="MetI-like_sf"/>
</dbReference>
<evidence type="ECO:0000256" key="8">
    <source>
        <dbReference type="ARBA" id="ARBA00023136"/>
    </source>
</evidence>
<protein>
    <submittedName>
        <fullName evidence="12">ABC transporter permease</fullName>
    </submittedName>
</protein>
<dbReference type="InterPro" id="IPR025966">
    <property type="entry name" value="OppC_N"/>
</dbReference>
<keyword evidence="2 10" id="KW-0813">Transport</keyword>
<dbReference type="InterPro" id="IPR000515">
    <property type="entry name" value="MetI-like"/>
</dbReference>
<dbReference type="SUPFAM" id="SSF161098">
    <property type="entry name" value="MetI-like"/>
    <property type="match status" value="1"/>
</dbReference>